<evidence type="ECO:0000256" key="8">
    <source>
        <dbReference type="ARBA" id="ARBA00023125"/>
    </source>
</evidence>
<protein>
    <recommendedName>
        <fullName evidence="12">C2H2-type domain-containing protein</fullName>
    </recommendedName>
</protein>
<keyword evidence="7" id="KW-0805">Transcription regulation</keyword>
<feature type="domain" description="C2H2-type" evidence="12">
    <location>
        <begin position="241"/>
        <end position="269"/>
    </location>
</feature>
<evidence type="ECO:0000256" key="2">
    <source>
        <dbReference type="ARBA" id="ARBA00006991"/>
    </source>
</evidence>
<evidence type="ECO:0000313" key="13">
    <source>
        <dbReference type="EnsemblMetazoa" id="GAUT016348-PA"/>
    </source>
</evidence>
<keyword evidence="4" id="KW-0677">Repeat</keyword>
<feature type="domain" description="C2H2-type" evidence="12">
    <location>
        <begin position="42"/>
        <end position="70"/>
    </location>
</feature>
<evidence type="ECO:0000256" key="6">
    <source>
        <dbReference type="ARBA" id="ARBA00022833"/>
    </source>
</evidence>
<dbReference type="SUPFAM" id="SSF57667">
    <property type="entry name" value="beta-beta-alpha zinc fingers"/>
    <property type="match status" value="4"/>
</dbReference>
<feature type="domain" description="C2H2-type" evidence="12">
    <location>
        <begin position="300"/>
        <end position="327"/>
    </location>
</feature>
<keyword evidence="3" id="KW-0479">Metal-binding</keyword>
<dbReference type="EnsemblMetazoa" id="GAUT016348-RA">
    <property type="protein sequence ID" value="GAUT016348-PA"/>
    <property type="gene ID" value="GAUT016348"/>
</dbReference>
<dbReference type="GO" id="GO:0008270">
    <property type="term" value="F:zinc ion binding"/>
    <property type="evidence" value="ECO:0007669"/>
    <property type="project" value="UniProtKB-KW"/>
</dbReference>
<evidence type="ECO:0000313" key="14">
    <source>
        <dbReference type="Proteomes" id="UP000078200"/>
    </source>
</evidence>
<dbReference type="GO" id="GO:0003700">
    <property type="term" value="F:DNA-binding transcription factor activity"/>
    <property type="evidence" value="ECO:0007669"/>
    <property type="project" value="TreeGrafter"/>
</dbReference>
<dbReference type="Gene3D" id="3.30.160.60">
    <property type="entry name" value="Classic Zinc Finger"/>
    <property type="match status" value="6"/>
</dbReference>
<dbReference type="Pfam" id="PF00096">
    <property type="entry name" value="zf-C2H2"/>
    <property type="match status" value="4"/>
</dbReference>
<dbReference type="Pfam" id="PF13894">
    <property type="entry name" value="zf-C2H2_4"/>
    <property type="match status" value="1"/>
</dbReference>
<dbReference type="FunFam" id="3.30.160.60:FF:001156">
    <property type="entry name" value="Zinc finger protein 407"/>
    <property type="match status" value="1"/>
</dbReference>
<reference evidence="13" key="1">
    <citation type="submission" date="2020-05" db="UniProtKB">
        <authorList>
            <consortium name="EnsemblMetazoa"/>
        </authorList>
    </citation>
    <scope>IDENTIFICATION</scope>
    <source>
        <strain evidence="13">TTRI</strain>
    </source>
</reference>
<keyword evidence="5 11" id="KW-0863">Zinc-finger</keyword>
<dbReference type="GO" id="GO:0005634">
    <property type="term" value="C:nucleus"/>
    <property type="evidence" value="ECO:0007669"/>
    <property type="project" value="UniProtKB-SubCell"/>
</dbReference>
<evidence type="ECO:0000256" key="5">
    <source>
        <dbReference type="ARBA" id="ARBA00022771"/>
    </source>
</evidence>
<dbReference type="PANTHER" id="PTHR24404:SF110">
    <property type="entry name" value="C2H2-TYPE DOMAIN-CONTAINING PROTEIN"/>
    <property type="match status" value="1"/>
</dbReference>
<evidence type="ECO:0000256" key="7">
    <source>
        <dbReference type="ARBA" id="ARBA00023015"/>
    </source>
</evidence>
<evidence type="ECO:0000259" key="12">
    <source>
        <dbReference type="PROSITE" id="PS50157"/>
    </source>
</evidence>
<keyword evidence="6" id="KW-0862">Zinc</keyword>
<dbReference type="STRING" id="7395.A0A1A9UUV6"/>
<dbReference type="PANTHER" id="PTHR24404">
    <property type="entry name" value="ZINC FINGER PROTEIN"/>
    <property type="match status" value="1"/>
</dbReference>
<sequence length="400" mass="46652">MDLNSEESIENYEEIESSVVLLQKCGEIFCDTLADPEVCVGFQCLFCRKTFMNLNAFLKHLQSEHYKPPTPIEEILPASDEELQEDCKMEEVFFTTEGSSGHCEVEDTTLLEFKLEKDEIEVDVDITSKKDLSLGKEKKRKTRSKPLKTNQKHREYTCHHCQKVFKKKWNLQQHLPTHEGHEKPYKCELCPASYACKQNLVVHVRRHKGEKPFTCHFCTSSFASTSERYTHERCHTGERPYVCEFCGMGHTTSSHLNNHRRTQHLDERNFVCDICDKRFSRPAQLRMHHTYIHTDMPRSHVCTICKAAFKGKTTLKAHLKIHKEKTYKCSECGKKFAQHSGLYNHRKTHKKQTDTLLEDILKQESLKGSNADCYEDIWNLDTKELLFENTCEANTVNHIE</sequence>
<evidence type="ECO:0000256" key="10">
    <source>
        <dbReference type="ARBA" id="ARBA00023242"/>
    </source>
</evidence>
<keyword evidence="14" id="KW-1185">Reference proteome</keyword>
<dbReference type="GO" id="GO:0006357">
    <property type="term" value="P:regulation of transcription by RNA polymerase II"/>
    <property type="evidence" value="ECO:0007669"/>
    <property type="project" value="TreeGrafter"/>
</dbReference>
<dbReference type="AlphaFoldDB" id="A0A1A9UUV6"/>
<dbReference type="InterPro" id="IPR050589">
    <property type="entry name" value="Ikaros_C2H2-ZF"/>
</dbReference>
<keyword evidence="9" id="KW-0804">Transcription</keyword>
<keyword evidence="10" id="KW-0539">Nucleus</keyword>
<dbReference type="VEuPathDB" id="VectorBase:GAUT016348"/>
<feature type="domain" description="C2H2-type" evidence="12">
    <location>
        <begin position="156"/>
        <end position="183"/>
    </location>
</feature>
<name>A0A1A9UUV6_GLOAU</name>
<keyword evidence="8" id="KW-0238">DNA-binding</keyword>
<dbReference type="PROSITE" id="PS00028">
    <property type="entry name" value="ZINC_FINGER_C2H2_1"/>
    <property type="match status" value="6"/>
</dbReference>
<dbReference type="FunFam" id="3.30.160.60:FF:000446">
    <property type="entry name" value="Zinc finger protein"/>
    <property type="match status" value="1"/>
</dbReference>
<evidence type="ECO:0000256" key="1">
    <source>
        <dbReference type="ARBA" id="ARBA00004123"/>
    </source>
</evidence>
<feature type="domain" description="C2H2-type" evidence="12">
    <location>
        <begin position="270"/>
        <end position="298"/>
    </location>
</feature>
<dbReference type="GO" id="GO:0000978">
    <property type="term" value="F:RNA polymerase II cis-regulatory region sequence-specific DNA binding"/>
    <property type="evidence" value="ECO:0007669"/>
    <property type="project" value="TreeGrafter"/>
</dbReference>
<dbReference type="Proteomes" id="UP000078200">
    <property type="component" value="Unassembled WGS sequence"/>
</dbReference>
<dbReference type="FunFam" id="3.30.160.60:FF:000671">
    <property type="entry name" value="Zinc finger protein 26"/>
    <property type="match status" value="1"/>
</dbReference>
<feature type="domain" description="C2H2-type" evidence="12">
    <location>
        <begin position="185"/>
        <end position="212"/>
    </location>
</feature>
<evidence type="ECO:0000256" key="11">
    <source>
        <dbReference type="PROSITE-ProRule" id="PRU00042"/>
    </source>
</evidence>
<dbReference type="InterPro" id="IPR036236">
    <property type="entry name" value="Znf_C2H2_sf"/>
</dbReference>
<evidence type="ECO:0000256" key="4">
    <source>
        <dbReference type="ARBA" id="ARBA00022737"/>
    </source>
</evidence>
<evidence type="ECO:0000256" key="3">
    <source>
        <dbReference type="ARBA" id="ARBA00022723"/>
    </source>
</evidence>
<dbReference type="InterPro" id="IPR013087">
    <property type="entry name" value="Znf_C2H2_type"/>
</dbReference>
<evidence type="ECO:0000256" key="9">
    <source>
        <dbReference type="ARBA" id="ARBA00023163"/>
    </source>
</evidence>
<dbReference type="PROSITE" id="PS50157">
    <property type="entry name" value="ZINC_FINGER_C2H2_2"/>
    <property type="match status" value="8"/>
</dbReference>
<dbReference type="SMART" id="SM00355">
    <property type="entry name" value="ZnF_C2H2"/>
    <property type="match status" value="8"/>
</dbReference>
<comment type="similarity">
    <text evidence="2">Belongs to the krueppel C2H2-type zinc-finger protein family.</text>
</comment>
<comment type="subcellular location">
    <subcellularLocation>
        <location evidence="1">Nucleus</location>
    </subcellularLocation>
</comment>
<feature type="domain" description="C2H2-type" evidence="12">
    <location>
        <begin position="327"/>
        <end position="354"/>
    </location>
</feature>
<accession>A0A1A9UUV6</accession>
<proteinExistence type="inferred from homology"/>
<feature type="domain" description="C2H2-type" evidence="12">
    <location>
        <begin position="213"/>
        <end position="240"/>
    </location>
</feature>
<organism evidence="13 14">
    <name type="scientific">Glossina austeni</name>
    <name type="common">Savannah tsetse fly</name>
    <dbReference type="NCBI Taxonomy" id="7395"/>
    <lineage>
        <taxon>Eukaryota</taxon>
        <taxon>Metazoa</taxon>
        <taxon>Ecdysozoa</taxon>
        <taxon>Arthropoda</taxon>
        <taxon>Hexapoda</taxon>
        <taxon>Insecta</taxon>
        <taxon>Pterygota</taxon>
        <taxon>Neoptera</taxon>
        <taxon>Endopterygota</taxon>
        <taxon>Diptera</taxon>
        <taxon>Brachycera</taxon>
        <taxon>Muscomorpha</taxon>
        <taxon>Hippoboscoidea</taxon>
        <taxon>Glossinidae</taxon>
        <taxon>Glossina</taxon>
    </lineage>
</organism>